<comment type="caution">
    <text evidence="4">The sequence shown here is derived from an EMBL/GenBank/DDBJ whole genome shotgun (WGS) entry which is preliminary data.</text>
</comment>
<dbReference type="Gene3D" id="2.70.98.70">
    <property type="match status" value="1"/>
</dbReference>
<dbReference type="Gene3D" id="1.50.10.100">
    <property type="entry name" value="Chondroitin AC/alginate lyase"/>
    <property type="match status" value="1"/>
</dbReference>
<dbReference type="Proteomes" id="UP000632774">
    <property type="component" value="Unassembled WGS sequence"/>
</dbReference>
<organism evidence="4 5">
    <name type="scientific">Mucilaginibacter boryungensis</name>
    <dbReference type="NCBI Taxonomy" id="768480"/>
    <lineage>
        <taxon>Bacteria</taxon>
        <taxon>Pseudomonadati</taxon>
        <taxon>Bacteroidota</taxon>
        <taxon>Sphingobacteriia</taxon>
        <taxon>Sphingobacteriales</taxon>
        <taxon>Sphingobacteriaceae</taxon>
        <taxon>Mucilaginibacter</taxon>
    </lineage>
</organism>
<dbReference type="SUPFAM" id="SSF48230">
    <property type="entry name" value="Chondroitin AC/alginate lyase"/>
    <property type="match status" value="1"/>
</dbReference>
<gene>
    <name evidence="4" type="ORF">IRJ18_14645</name>
</gene>
<feature type="chain" id="PRO_5046542136" evidence="2">
    <location>
        <begin position="25"/>
        <end position="1005"/>
    </location>
</feature>
<feature type="signal peptide" evidence="2">
    <location>
        <begin position="1"/>
        <end position="24"/>
    </location>
</feature>
<sequence>MYKQRITGCLAIVILIAVFTRASAQREFGGMYTKERIANLRNNCDKYVWGKKLQTKAIANAKHWITISDEQLWGMVPGQALPRCIDVTLDRRKGKTKAIGCLVCGKKIFSFGNYPYEPDILNKPWKLTCPSCHNVFPTNDFGKYYQSGIDETGVFNPAKADRKLLYNTAHPDPKDPLHMFGVDDGYGYIDKDDQPHRFIGYFTYKYWDYLLNGIALLADAYLYTGDKIYAHKAAILLDRIADVYPDMEWKPYADAGWYNSDGGSNLGKIGGSISETGLAQSMATSYDKILSGTENDQQLYQFLLQQSKKYKLKSEKGTRKLLVDNIDEGILRTAFQAVLSKKIRGNQGMHQLTVATCAIALNTAPETTEWLDWLFSSTGGNIPWLMVNTMDHDGSTDEGAPNYTFLWGKMIARLADELKHYPAYTHHDIFKEFPHITPAFLLPYRLAIHGKAIPNSGDSGATGLVSSSGVDPQFMAQGYRYTRDPEIAVAAYKSNGNSAEVLGRDIYAADPDALSREIKQVAENTKVVPQNGYLVSGFGLAVLGADNKSSISLALNYGRTIKHAHPDMLNFDIWGFNNWLAPDQGYPEFATNWPSNQEWTGSTLSHNTVLVNKTPQKEIWSGKINFFKQLNGFAAVEIDGKKAYPGLKTYTRTMCLISSDSNAYAVDIVRVAGGDDHVYGFHGPPGLVNSEGLNLQLQTTGTYAGVNIEKGAKAAEGNFPIGYSYLYNVRADKNPPAQFMLDWKAAAGYRNVSDKDDIHLRYYALNQSADVALADGDPPQNKPGNPRKLDYVLIHNQGNNLNSTFVSVIEPYKTRPFIKSVKRLDDGKSTYVYLKVELMNGNTDLVLYNSLTDKTIKLANGPSMNGMVGYVRENDGKALAGALINGTSLAYNNFTLHSTGPLTGKVVTMNKQLSGGGWIVVDTKLPTDGSLNGQPIMVAANSERDACYTITSVEKYNNGSKIFCGPISFVRGSGESPKQYLYDFDEGAPFQIPSHAIWDSNITKE</sequence>
<protein>
    <submittedName>
        <fullName evidence="4">Heparinase II/III family protein</fullName>
    </submittedName>
</protein>
<evidence type="ECO:0000256" key="2">
    <source>
        <dbReference type="SAM" id="SignalP"/>
    </source>
</evidence>
<evidence type="ECO:0000256" key="1">
    <source>
        <dbReference type="ARBA" id="ARBA00004196"/>
    </source>
</evidence>
<evidence type="ECO:0000313" key="4">
    <source>
        <dbReference type="EMBL" id="MBE9667610.1"/>
    </source>
</evidence>
<dbReference type="EMBL" id="JADFFM010000002">
    <property type="protein sequence ID" value="MBE9667610.1"/>
    <property type="molecule type" value="Genomic_DNA"/>
</dbReference>
<proteinExistence type="predicted"/>
<name>A0ABR9XK44_9SPHI</name>
<reference evidence="4 5" key="1">
    <citation type="submission" date="2020-10" db="EMBL/GenBank/DDBJ databases">
        <title>Mucilaginibacter mali sp. nov., isolated from rhizosphere soil of apple orchard.</title>
        <authorList>
            <person name="Lee J.-S."/>
            <person name="Kim H.S."/>
            <person name="Kim J.-S."/>
        </authorList>
    </citation>
    <scope>NUCLEOTIDE SEQUENCE [LARGE SCALE GENOMIC DNA]</scope>
    <source>
        <strain evidence="4 5">KCTC 23157</strain>
    </source>
</reference>
<dbReference type="RefSeq" id="WP_194107067.1">
    <property type="nucleotide sequence ID" value="NZ_JADFFM010000002.1"/>
</dbReference>
<evidence type="ECO:0000313" key="5">
    <source>
        <dbReference type="Proteomes" id="UP000632774"/>
    </source>
</evidence>
<feature type="domain" description="Heparinase II/III-like C-terminal" evidence="3">
    <location>
        <begin position="559"/>
        <end position="676"/>
    </location>
</feature>
<comment type="subcellular location">
    <subcellularLocation>
        <location evidence="1">Cell envelope</location>
    </subcellularLocation>
</comment>
<dbReference type="InterPro" id="IPR008929">
    <property type="entry name" value="Chondroitin_lyas"/>
</dbReference>
<keyword evidence="2" id="KW-0732">Signal</keyword>
<evidence type="ECO:0000259" key="3">
    <source>
        <dbReference type="Pfam" id="PF07940"/>
    </source>
</evidence>
<dbReference type="Pfam" id="PF07940">
    <property type="entry name" value="Hepar_II_III_C"/>
    <property type="match status" value="1"/>
</dbReference>
<keyword evidence="5" id="KW-1185">Reference proteome</keyword>
<dbReference type="InterPro" id="IPR012480">
    <property type="entry name" value="Hepar_II_III_C"/>
</dbReference>
<accession>A0ABR9XK44</accession>